<reference evidence="3 4" key="1">
    <citation type="submission" date="2020-03" db="EMBL/GenBank/DDBJ databases">
        <authorList>
            <consortium name="Genoscope - CEA"/>
            <person name="William W."/>
        </authorList>
    </citation>
    <scope>NUCLEOTIDE SEQUENCE [LARGE SCALE GENOMIC DNA]</scope>
    <source>
        <strain evidence="4">DSM 16959</strain>
    </source>
</reference>
<keyword evidence="4" id="KW-1185">Reference proteome</keyword>
<feature type="compositionally biased region" description="Polar residues" evidence="1">
    <location>
        <begin position="44"/>
        <end position="74"/>
    </location>
</feature>
<evidence type="ECO:0000259" key="2">
    <source>
        <dbReference type="PROSITE" id="PS50943"/>
    </source>
</evidence>
<dbReference type="SUPFAM" id="SSF47413">
    <property type="entry name" value="lambda repressor-like DNA-binding domains"/>
    <property type="match status" value="1"/>
</dbReference>
<feature type="region of interest" description="Disordered" evidence="1">
    <location>
        <begin position="42"/>
        <end position="74"/>
    </location>
</feature>
<proteinExistence type="predicted"/>
<dbReference type="InterPro" id="IPR001387">
    <property type="entry name" value="Cro/C1-type_HTH"/>
</dbReference>
<evidence type="ECO:0000313" key="4">
    <source>
        <dbReference type="Proteomes" id="UP000515733"/>
    </source>
</evidence>
<dbReference type="CDD" id="cd00093">
    <property type="entry name" value="HTH_XRE"/>
    <property type="match status" value="1"/>
</dbReference>
<dbReference type="OrthoDB" id="5957380at2"/>
<dbReference type="KEGG" id="doe:DENOEST_1132"/>
<evidence type="ECO:0000256" key="1">
    <source>
        <dbReference type="SAM" id="MobiDB-lite"/>
    </source>
</evidence>
<name>A0A6S6XW49_9PROT</name>
<dbReference type="InterPro" id="IPR010982">
    <property type="entry name" value="Lambda_DNA-bd_dom_sf"/>
</dbReference>
<dbReference type="PROSITE" id="PS50943">
    <property type="entry name" value="HTH_CROC1"/>
    <property type="match status" value="1"/>
</dbReference>
<dbReference type="RefSeq" id="WP_145772336.1">
    <property type="nucleotide sequence ID" value="NZ_LR778301.1"/>
</dbReference>
<dbReference type="SMART" id="SM00530">
    <property type="entry name" value="HTH_XRE"/>
    <property type="match status" value="1"/>
</dbReference>
<dbReference type="Proteomes" id="UP000515733">
    <property type="component" value="Chromosome"/>
</dbReference>
<evidence type="ECO:0000313" key="3">
    <source>
        <dbReference type="EMBL" id="CAB1368297.1"/>
    </source>
</evidence>
<dbReference type="EMBL" id="LR778301">
    <property type="protein sequence ID" value="CAB1368297.1"/>
    <property type="molecule type" value="Genomic_DNA"/>
</dbReference>
<feature type="domain" description="HTH cro/C1-type" evidence="2">
    <location>
        <begin position="82"/>
        <end position="126"/>
    </location>
</feature>
<dbReference type="Pfam" id="PF01381">
    <property type="entry name" value="HTH_3"/>
    <property type="match status" value="1"/>
</dbReference>
<sequence>MSNIAAVLKQEIIRQVRKELRAETRPLKKSLAQCRTEIRRLKQRLTTLERQPSRTSTSQPRATPSPAQDGTSTKFRFRPAGLKKMREQFNLTAAVLASILQISPQTVYNWEAGSSRPSQEQLTKLAILKKMGKRKVQATLKQLADH</sequence>
<dbReference type="AlphaFoldDB" id="A0A6S6XW49"/>
<dbReference type="GO" id="GO:0003677">
    <property type="term" value="F:DNA binding"/>
    <property type="evidence" value="ECO:0007669"/>
    <property type="project" value="InterPro"/>
</dbReference>
<dbReference type="Gene3D" id="1.10.260.40">
    <property type="entry name" value="lambda repressor-like DNA-binding domains"/>
    <property type="match status" value="1"/>
</dbReference>
<accession>A0A6S6XW49</accession>
<protein>
    <recommendedName>
        <fullName evidence="2">HTH cro/C1-type domain-containing protein</fullName>
    </recommendedName>
</protein>
<organism evidence="3 4">
    <name type="scientific">Denitratisoma oestradiolicum</name>
    <dbReference type="NCBI Taxonomy" id="311182"/>
    <lineage>
        <taxon>Bacteria</taxon>
        <taxon>Pseudomonadati</taxon>
        <taxon>Pseudomonadota</taxon>
        <taxon>Betaproteobacteria</taxon>
        <taxon>Nitrosomonadales</taxon>
        <taxon>Sterolibacteriaceae</taxon>
        <taxon>Denitratisoma</taxon>
    </lineage>
</organism>
<gene>
    <name evidence="3" type="ORF">DENOEST_1132</name>
</gene>